<accession>A0DH54</accession>
<evidence type="ECO:0000313" key="3">
    <source>
        <dbReference type="Proteomes" id="UP000000600"/>
    </source>
</evidence>
<protein>
    <recommendedName>
        <fullName evidence="4">t-SNARE coiled-coil homology domain-containing protein</fullName>
    </recommendedName>
</protein>
<dbReference type="GeneID" id="5035553"/>
<dbReference type="KEGG" id="ptm:GSPATT00016757001"/>
<dbReference type="HOGENOM" id="CLU_1221704_0_0_1"/>
<dbReference type="Proteomes" id="UP000000600">
    <property type="component" value="Unassembled WGS sequence"/>
</dbReference>
<proteinExistence type="predicted"/>
<evidence type="ECO:0000256" key="1">
    <source>
        <dbReference type="SAM" id="Phobius"/>
    </source>
</evidence>
<dbReference type="SUPFAM" id="SSF58038">
    <property type="entry name" value="SNARE fusion complex"/>
    <property type="match status" value="1"/>
</dbReference>
<keyword evidence="1" id="KW-1133">Transmembrane helix</keyword>
<dbReference type="Gene3D" id="1.20.5.110">
    <property type="match status" value="1"/>
</dbReference>
<name>A0DH54_PARTE</name>
<keyword evidence="1" id="KW-0472">Membrane</keyword>
<feature type="transmembrane region" description="Helical" evidence="1">
    <location>
        <begin position="204"/>
        <end position="226"/>
    </location>
</feature>
<evidence type="ECO:0000313" key="2">
    <source>
        <dbReference type="EMBL" id="CAK82371.1"/>
    </source>
</evidence>
<keyword evidence="3" id="KW-1185">Reference proteome</keyword>
<gene>
    <name evidence="2" type="ORF">GSPATT00016757001</name>
</gene>
<evidence type="ECO:0008006" key="4">
    <source>
        <dbReference type="Google" id="ProtNLM"/>
    </source>
</evidence>
<dbReference type="InParanoid" id="A0DH54"/>
<dbReference type="EMBL" id="CT868430">
    <property type="protein sequence ID" value="CAK82371.1"/>
    <property type="molecule type" value="Genomic_DNA"/>
</dbReference>
<reference evidence="2 3" key="1">
    <citation type="journal article" date="2006" name="Nature">
        <title>Global trends of whole-genome duplications revealed by the ciliate Paramecium tetraurelia.</title>
        <authorList>
            <consortium name="Genoscope"/>
            <person name="Aury J.-M."/>
            <person name="Jaillon O."/>
            <person name="Duret L."/>
            <person name="Noel B."/>
            <person name="Jubin C."/>
            <person name="Porcel B.M."/>
            <person name="Segurens B."/>
            <person name="Daubin V."/>
            <person name="Anthouard V."/>
            <person name="Aiach N."/>
            <person name="Arnaiz O."/>
            <person name="Billaut A."/>
            <person name="Beisson J."/>
            <person name="Blanc I."/>
            <person name="Bouhouche K."/>
            <person name="Camara F."/>
            <person name="Duharcourt S."/>
            <person name="Guigo R."/>
            <person name="Gogendeau D."/>
            <person name="Katinka M."/>
            <person name="Keller A.-M."/>
            <person name="Kissmehl R."/>
            <person name="Klotz C."/>
            <person name="Koll F."/>
            <person name="Le Moue A."/>
            <person name="Lepere C."/>
            <person name="Malinsky S."/>
            <person name="Nowacki M."/>
            <person name="Nowak J.K."/>
            <person name="Plattner H."/>
            <person name="Poulain J."/>
            <person name="Ruiz F."/>
            <person name="Serrano V."/>
            <person name="Zagulski M."/>
            <person name="Dessen P."/>
            <person name="Betermier M."/>
            <person name="Weissenbach J."/>
            <person name="Scarpelli C."/>
            <person name="Schachter V."/>
            <person name="Sperling L."/>
            <person name="Meyer E."/>
            <person name="Cohen J."/>
            <person name="Wincker P."/>
        </authorList>
    </citation>
    <scope>NUCLEOTIDE SEQUENCE [LARGE SCALE GENOMIC DNA]</scope>
    <source>
        <strain evidence="2 3">Stock d4-2</strain>
    </source>
</reference>
<organism evidence="2 3">
    <name type="scientific">Paramecium tetraurelia</name>
    <dbReference type="NCBI Taxonomy" id="5888"/>
    <lineage>
        <taxon>Eukaryota</taxon>
        <taxon>Sar</taxon>
        <taxon>Alveolata</taxon>
        <taxon>Ciliophora</taxon>
        <taxon>Intramacronucleata</taxon>
        <taxon>Oligohymenophorea</taxon>
        <taxon>Peniculida</taxon>
        <taxon>Parameciidae</taxon>
        <taxon>Paramecium</taxon>
    </lineage>
</organism>
<dbReference type="RefSeq" id="XP_001449768.1">
    <property type="nucleotide sequence ID" value="XM_001449731.1"/>
</dbReference>
<dbReference type="AlphaFoldDB" id="A0DH54"/>
<dbReference type="OMA" id="QIKRIRM"/>
<sequence length="227" mass="26311">MTLMIYQIKRIRMSAIPVLAKTSLTCKIKYKFLQNKFKTASKYLITTQDILQVDNKSIIHLNLLKQQINQLKFYKKEIDIFFQACKLLEQQLQQKRKTMTANSSLKQNDPKLKPIDDLQEQFMHNYYDIESQIIREKGENVQKLALNVQMLNKVLEDVAFQVDLADKPPDLVAENQETTKINLVDANVELVKAQDSQKSANKKLIIIASLMAILVGVLIIILIYNWK</sequence>
<keyword evidence="1" id="KW-0812">Transmembrane</keyword>
<dbReference type="OrthoDB" id="364348at2759"/>